<proteinExistence type="predicted"/>
<name>A0AC35TMN9_9BILA</name>
<organism evidence="1 2">
    <name type="scientific">Rhabditophanes sp. KR3021</name>
    <dbReference type="NCBI Taxonomy" id="114890"/>
    <lineage>
        <taxon>Eukaryota</taxon>
        <taxon>Metazoa</taxon>
        <taxon>Ecdysozoa</taxon>
        <taxon>Nematoda</taxon>
        <taxon>Chromadorea</taxon>
        <taxon>Rhabditida</taxon>
        <taxon>Tylenchina</taxon>
        <taxon>Panagrolaimomorpha</taxon>
        <taxon>Strongyloidoidea</taxon>
        <taxon>Alloionematidae</taxon>
        <taxon>Rhabditophanes</taxon>
    </lineage>
</organism>
<dbReference type="Proteomes" id="UP000095286">
    <property type="component" value="Unplaced"/>
</dbReference>
<sequence length="242" mass="28114">MWEPEDGEMSKMFNLSVFPRILNGFAMEFDYYKDGYETIEDNLLIFDDNDTDSHKFNLTTRKTEDFTINNGNKPDVNKMEWCTFSSFPFSNDFGKSVVLNNCVYIIGGERRSTRRYDIREGLWQQCGLEQFESYRSALCSFDDKIMKAGGRMFNQQKTNFIVHQNCEMFDERVNVWRVVSELPVSLIKGKCCSIDNTVQLFGGYNNDVVSNNIHIFDIMTETWKLSDDVTYEGCAICSLNVI</sequence>
<dbReference type="WBParaSite" id="RSKR_0000236400.1">
    <property type="protein sequence ID" value="RSKR_0000236400.1"/>
    <property type="gene ID" value="RSKR_0000236400"/>
</dbReference>
<accession>A0AC35TMN9</accession>
<reference evidence="2" key="1">
    <citation type="submission" date="2016-11" db="UniProtKB">
        <authorList>
            <consortium name="WormBaseParasite"/>
        </authorList>
    </citation>
    <scope>IDENTIFICATION</scope>
    <source>
        <strain evidence="2">KR3021</strain>
    </source>
</reference>
<evidence type="ECO:0000313" key="1">
    <source>
        <dbReference type="Proteomes" id="UP000095286"/>
    </source>
</evidence>
<protein>
    <submittedName>
        <fullName evidence="2">Kelch domain-containing protein 10</fullName>
    </submittedName>
</protein>
<evidence type="ECO:0000313" key="2">
    <source>
        <dbReference type="WBParaSite" id="RSKR_0000236400.1"/>
    </source>
</evidence>